<feature type="binding site" evidence="6">
    <location>
        <position position="365"/>
    </location>
    <ligand>
        <name>[4Fe-4S] cluster</name>
        <dbReference type="ChEBI" id="CHEBI:49883"/>
    </ligand>
</feature>
<dbReference type="KEGG" id="mesg:MLAUSG7_0432"/>
<dbReference type="Pfam" id="PF00330">
    <property type="entry name" value="Aconitase"/>
    <property type="match status" value="1"/>
</dbReference>
<reference evidence="9 10" key="1">
    <citation type="submission" date="2020-04" db="EMBL/GenBank/DDBJ databases">
        <authorList>
            <consortium name="Genoscope - CEA"/>
            <person name="William W."/>
        </authorList>
    </citation>
    <scope>NUCLEOTIDE SEQUENCE [LARGE SCALE GENOMIC DNA]</scope>
    <source>
        <strain evidence="9 10">SG7</strain>
    </source>
</reference>
<comment type="catalytic activity">
    <reaction evidence="6">
        <text>(2R,3S)-3-isopropylmalate = (2S)-2-isopropylmalate</text>
        <dbReference type="Rhea" id="RHEA:32287"/>
        <dbReference type="ChEBI" id="CHEBI:1178"/>
        <dbReference type="ChEBI" id="CHEBI:35121"/>
        <dbReference type="EC" id="4.2.1.33"/>
    </reaction>
</comment>
<dbReference type="PROSITE" id="PS01244">
    <property type="entry name" value="ACONITASE_2"/>
    <property type="match status" value="1"/>
</dbReference>
<dbReference type="HAMAP" id="MF_01027">
    <property type="entry name" value="LeuC_type2"/>
    <property type="match status" value="1"/>
</dbReference>
<name>A0A8D6PQ03_9EURY</name>
<gene>
    <name evidence="9" type="primary">hacA</name>
    <name evidence="6" type="synonym">leuC</name>
    <name evidence="9" type="ORF">MLAUSG7_0432</name>
</gene>
<dbReference type="InterPro" id="IPR015931">
    <property type="entry name" value="Acnase/IPM_dHydase_lsu_aba_1/3"/>
</dbReference>
<evidence type="ECO:0000259" key="8">
    <source>
        <dbReference type="Pfam" id="PF00330"/>
    </source>
</evidence>
<evidence type="ECO:0000256" key="6">
    <source>
        <dbReference type="HAMAP-Rule" id="MF_01027"/>
    </source>
</evidence>
<evidence type="ECO:0000313" key="9">
    <source>
        <dbReference type="EMBL" id="CAB3287869.1"/>
    </source>
</evidence>
<accession>A0A8D6PQ03</accession>
<evidence type="ECO:0000256" key="3">
    <source>
        <dbReference type="ARBA" id="ARBA00023004"/>
    </source>
</evidence>
<dbReference type="GO" id="GO:0003861">
    <property type="term" value="F:3-isopropylmalate dehydratase activity"/>
    <property type="evidence" value="ECO:0007669"/>
    <property type="project" value="UniProtKB-UniRule"/>
</dbReference>
<dbReference type="Proteomes" id="UP000679213">
    <property type="component" value="Chromosome I"/>
</dbReference>
<dbReference type="GO" id="GO:0046872">
    <property type="term" value="F:metal ion binding"/>
    <property type="evidence" value="ECO:0007669"/>
    <property type="project" value="UniProtKB-KW"/>
</dbReference>
<protein>
    <recommendedName>
        <fullName evidence="6">3-isopropylmalate dehydratase large subunit</fullName>
        <ecNumber evidence="6">4.2.1.33</ecNumber>
    </recommendedName>
    <alternativeName>
        <fullName evidence="6">Alpha-IPM isomerase</fullName>
        <shortName evidence="6">IPMI</shortName>
    </alternativeName>
    <alternativeName>
        <fullName evidence="6">Isopropylmalate isomerase</fullName>
    </alternativeName>
</protein>
<keyword evidence="6" id="KW-0028">Amino-acid biosynthesis</keyword>
<dbReference type="EMBL" id="LR792632">
    <property type="protein sequence ID" value="CAB3287869.1"/>
    <property type="molecule type" value="Genomic_DNA"/>
</dbReference>
<feature type="domain" description="Aconitase/3-isopropylmalate dehydratase large subunit alpha/beta/alpha" evidence="8">
    <location>
        <begin position="5"/>
        <end position="288"/>
    </location>
</feature>
<comment type="function">
    <text evidence="6">Catalyzes the isomerization between 2-isopropylmalate and 3-isopropylmalate, via the formation of 2-isopropylmaleate.</text>
</comment>
<keyword evidence="4 6" id="KW-0411">Iron-sulfur</keyword>
<keyword evidence="10" id="KW-1185">Reference proteome</keyword>
<dbReference type="NCBIfam" id="NF001614">
    <property type="entry name" value="PRK00402.1"/>
    <property type="match status" value="1"/>
</dbReference>
<evidence type="ECO:0000313" key="10">
    <source>
        <dbReference type="Proteomes" id="UP000679213"/>
    </source>
</evidence>
<dbReference type="InterPro" id="IPR050067">
    <property type="entry name" value="IPM_dehydratase_rel_enz"/>
</dbReference>
<evidence type="ECO:0000256" key="4">
    <source>
        <dbReference type="ARBA" id="ARBA00023014"/>
    </source>
</evidence>
<dbReference type="NCBIfam" id="TIGR01343">
    <property type="entry name" value="hacA_fam"/>
    <property type="match status" value="1"/>
</dbReference>
<evidence type="ECO:0000256" key="7">
    <source>
        <dbReference type="SAM" id="Coils"/>
    </source>
</evidence>
<keyword evidence="6" id="KW-0432">Leucine biosynthesis</keyword>
<dbReference type="PRINTS" id="PR00415">
    <property type="entry name" value="ACONITASE"/>
</dbReference>
<evidence type="ECO:0000256" key="1">
    <source>
        <dbReference type="ARBA" id="ARBA00022485"/>
    </source>
</evidence>
<dbReference type="CDD" id="cd01583">
    <property type="entry name" value="IPMI"/>
    <property type="match status" value="1"/>
</dbReference>
<dbReference type="AlphaFoldDB" id="A0A8D6PQ03"/>
<dbReference type="GeneID" id="65883244"/>
<dbReference type="InterPro" id="IPR036008">
    <property type="entry name" value="Aconitase_4Fe-4S_dom"/>
</dbReference>
<dbReference type="RefSeq" id="WP_214400330.1">
    <property type="nucleotide sequence ID" value="NZ_LR792632.1"/>
</dbReference>
<proteinExistence type="inferred from homology"/>
<keyword evidence="3 6" id="KW-0408">Iron</keyword>
<dbReference type="InterPro" id="IPR033941">
    <property type="entry name" value="IPMI_cat"/>
</dbReference>
<dbReference type="Gene3D" id="3.30.499.10">
    <property type="entry name" value="Aconitase, domain 3"/>
    <property type="match status" value="2"/>
</dbReference>
<dbReference type="EC" id="4.2.1.33" evidence="6"/>
<comment type="cofactor">
    <cofactor evidence="6">
        <name>[4Fe-4S] cluster</name>
        <dbReference type="ChEBI" id="CHEBI:49883"/>
    </cofactor>
    <text evidence="6">Binds 1 [4Fe-4S] cluster per subunit.</text>
</comment>
<dbReference type="SUPFAM" id="SSF53732">
    <property type="entry name" value="Aconitase iron-sulfur domain"/>
    <property type="match status" value="1"/>
</dbReference>
<dbReference type="InterPro" id="IPR001030">
    <property type="entry name" value="Acoase/IPM_deHydtase_lsu_aba"/>
</dbReference>
<sequence length="420" mass="46356">MTLVEKILSKKVGYNVYEGDSIEVEVDLAMTHDGTTPLAYKALKEMSDSVWNPDKIVVAFDHNVPANTVKAAEMQKLALEFVKRFGIKKFHKGGEGICHQILAENYVFPNMFVAGGDSHTCTHGAFGAFATGFGATDMAYIYATGETWIKVPKTIRVDIVGKNENISAKDIVLRVCKEIGRRGATYMAIEYGGEVVKNMDMDGRLTLCNMAIEMGGKTGVIEADEITYNYLKKERNLGDEEIAKLKKERITVNREKESYYKEIEIDITDMEEQIAVPHHPDNVKPVSEVEGIEIDQVFIGSCTNGRLSDLREAAKYLKGREVHKDVKLIIIPASKKVFMQALKEGLIDIFVKAGAMICPPGCGPCLGAHQGVLAEGEVCLSTTNRNFRGRMGHINSYIYLASPKVAAISAIKGYITNKLD</sequence>
<evidence type="ECO:0000256" key="2">
    <source>
        <dbReference type="ARBA" id="ARBA00022723"/>
    </source>
</evidence>
<dbReference type="PANTHER" id="PTHR43822:SF2">
    <property type="entry name" value="HOMOACONITASE, MITOCHONDRIAL"/>
    <property type="match status" value="1"/>
</dbReference>
<keyword evidence="1 6" id="KW-0004">4Fe-4S</keyword>
<dbReference type="UniPathway" id="UPA00048">
    <property type="reaction ID" value="UER00071"/>
</dbReference>
<keyword evidence="7" id="KW-0175">Coiled coil</keyword>
<evidence type="ECO:0000256" key="5">
    <source>
        <dbReference type="ARBA" id="ARBA00023239"/>
    </source>
</evidence>
<comment type="pathway">
    <text evidence="6">Amino-acid biosynthesis; L-leucine biosynthesis; L-leucine from 3-methyl-2-oxobutanoate: step 2/4.</text>
</comment>
<dbReference type="NCBIfam" id="TIGR02086">
    <property type="entry name" value="IPMI_arch"/>
    <property type="match status" value="1"/>
</dbReference>
<keyword evidence="6" id="KW-0100">Branched-chain amino acid biosynthesis</keyword>
<dbReference type="GO" id="GO:0009098">
    <property type="term" value="P:L-leucine biosynthetic process"/>
    <property type="evidence" value="ECO:0007669"/>
    <property type="project" value="UniProtKB-UniRule"/>
</dbReference>
<comment type="subunit">
    <text evidence="6">Heterodimer of LeuC and LeuD.</text>
</comment>
<dbReference type="InterPro" id="IPR006251">
    <property type="entry name" value="Homoacnase/IPMdehydase_lsu"/>
</dbReference>
<keyword evidence="5 6" id="KW-0456">Lyase</keyword>
<dbReference type="NCBIfam" id="NF040615">
    <property type="entry name" value="HacA_Meth"/>
    <property type="match status" value="1"/>
</dbReference>
<feature type="binding site" evidence="6">
    <location>
        <position position="302"/>
    </location>
    <ligand>
        <name>[4Fe-4S] cluster</name>
        <dbReference type="ChEBI" id="CHEBI:49883"/>
    </ligand>
</feature>
<dbReference type="PANTHER" id="PTHR43822">
    <property type="entry name" value="HOMOACONITASE, MITOCHONDRIAL-RELATED"/>
    <property type="match status" value="1"/>
</dbReference>
<feature type="binding site" evidence="6">
    <location>
        <position position="362"/>
    </location>
    <ligand>
        <name>[4Fe-4S] cluster</name>
        <dbReference type="ChEBI" id="CHEBI:49883"/>
    </ligand>
</feature>
<dbReference type="PROSITE" id="PS00450">
    <property type="entry name" value="ACONITASE_1"/>
    <property type="match status" value="1"/>
</dbReference>
<feature type="coiled-coil region" evidence="7">
    <location>
        <begin position="242"/>
        <end position="273"/>
    </location>
</feature>
<dbReference type="InterPro" id="IPR011826">
    <property type="entry name" value="HAcnase/IPMdehydase_lsu_prok"/>
</dbReference>
<comment type="similarity">
    <text evidence="6">Belongs to the aconitase/IPM isomerase family. LeuC type 2 subfamily.</text>
</comment>
<organism evidence="9 10">
    <name type="scientific">Methanocaldococcus lauensis</name>
    <dbReference type="NCBI Taxonomy" id="2546128"/>
    <lineage>
        <taxon>Archaea</taxon>
        <taxon>Methanobacteriati</taxon>
        <taxon>Methanobacteriota</taxon>
        <taxon>Methanomada group</taxon>
        <taxon>Methanococci</taxon>
        <taxon>Methanococcales</taxon>
        <taxon>Methanocaldococcaceae</taxon>
        <taxon>Methanocaldococcus</taxon>
    </lineage>
</organism>
<keyword evidence="2 6" id="KW-0479">Metal-binding</keyword>
<dbReference type="GO" id="GO:0051539">
    <property type="term" value="F:4 iron, 4 sulfur cluster binding"/>
    <property type="evidence" value="ECO:0007669"/>
    <property type="project" value="UniProtKB-KW"/>
</dbReference>
<dbReference type="InterPro" id="IPR018136">
    <property type="entry name" value="Aconitase_4Fe-4S_BS"/>
</dbReference>